<feature type="region of interest" description="Disordered" evidence="1">
    <location>
        <begin position="361"/>
        <end position="418"/>
    </location>
</feature>
<dbReference type="AlphaFoldDB" id="G0UJ57"/>
<protein>
    <recommendedName>
        <fullName evidence="3">PDZ domain-containing protein</fullName>
    </recommendedName>
</protein>
<feature type="region of interest" description="Disordered" evidence="1">
    <location>
        <begin position="135"/>
        <end position="180"/>
    </location>
</feature>
<feature type="region of interest" description="Disordered" evidence="1">
    <location>
        <begin position="1"/>
        <end position="41"/>
    </location>
</feature>
<feature type="compositionally biased region" description="Polar residues" evidence="1">
    <location>
        <begin position="361"/>
        <end position="378"/>
    </location>
</feature>
<accession>G0UJ57</accession>
<feature type="region of interest" description="Disordered" evidence="1">
    <location>
        <begin position="582"/>
        <end position="606"/>
    </location>
</feature>
<evidence type="ECO:0000256" key="1">
    <source>
        <dbReference type="SAM" id="MobiDB-lite"/>
    </source>
</evidence>
<feature type="compositionally biased region" description="Polar residues" evidence="1">
    <location>
        <begin position="1"/>
        <end position="15"/>
    </location>
</feature>
<evidence type="ECO:0000313" key="2">
    <source>
        <dbReference type="EMBL" id="CCC89407.1"/>
    </source>
</evidence>
<sequence>MRMEVNQINSSNNLGKSEVVGHETSSEEMHGKRQHSLNTDDGTADELKEIGVSFQALLSDAGEHKLLRLALHMLNIAIEELHDKQIKDYISAVSELFLSHSRSAETASGQSRSCRDVRVIRQPNRIVQKVSGVPVKTTDHGKPSLESAKTATVSGTPDAVPHQSNAKTRFPTHLTGKDVPPRLRRQSSFALGSRSCRYEPVRDADNGGTHGTGCNDTTTVTSKNIQGVADSRDTLAKNVERCRQTVNHHEMPAASSLRNSTQWRSTSHTGAARTQYGLRSTRSVGVVVKPFPRARWLGLRKAAPSKQAWSEEMQMATYLAEPLRTRHVSSAQEDSSSCVYRHTSPYVPLLPLRDTPFSATPLPSVSSFRGTPRSTRSIMVTPRGSQRQSVRRARSSARHVPSDLKDPQSPQPHTNDRDWEAGAILLVDSASTDRYTRGGAKEAAEYNKADRGLEWSCANSHANEFTTSYATHSSQRLSQLQAGTQLVGVNRSTLTGLYNWPAGKYTALSAPYPTTLPQRLSIKQFPGEKLLVDAAPAGSEPPDEESDRLKSEDPSDFVSRHFVSSTINSVLECIASKAGDVLAQDGQSRGDQRDDTDGDNDDVNSSFPTVRVGDILLECDEQPLIGALSLKRIVCEALSYNKDFVTLRVLRGAESLLVREPLQRDGELTNSP</sequence>
<organism evidence="2">
    <name type="scientific">Trypanosoma congolense (strain IL3000)</name>
    <dbReference type="NCBI Taxonomy" id="1068625"/>
    <lineage>
        <taxon>Eukaryota</taxon>
        <taxon>Discoba</taxon>
        <taxon>Euglenozoa</taxon>
        <taxon>Kinetoplastea</taxon>
        <taxon>Metakinetoplastina</taxon>
        <taxon>Trypanosomatida</taxon>
        <taxon>Trypanosomatidae</taxon>
        <taxon>Trypanosoma</taxon>
        <taxon>Nannomonas</taxon>
    </lineage>
</organism>
<evidence type="ECO:0008006" key="3">
    <source>
        <dbReference type="Google" id="ProtNLM"/>
    </source>
</evidence>
<name>G0UJ57_TRYCI</name>
<reference evidence="2" key="1">
    <citation type="journal article" date="2012" name="Proc. Natl. Acad. Sci. U.S.A.">
        <title>Antigenic diversity is generated by distinct evolutionary mechanisms in African trypanosome species.</title>
        <authorList>
            <person name="Jackson A.P."/>
            <person name="Berry A."/>
            <person name="Aslett M."/>
            <person name="Allison H.C."/>
            <person name="Burton P."/>
            <person name="Vavrova-Anderson J."/>
            <person name="Brown R."/>
            <person name="Browne H."/>
            <person name="Corton N."/>
            <person name="Hauser H."/>
            <person name="Gamble J."/>
            <person name="Gilderthorp R."/>
            <person name="Marcello L."/>
            <person name="McQuillan J."/>
            <person name="Otto T.D."/>
            <person name="Quail M.A."/>
            <person name="Sanders M.J."/>
            <person name="van Tonder A."/>
            <person name="Ginger M.L."/>
            <person name="Field M.C."/>
            <person name="Barry J.D."/>
            <person name="Hertz-Fowler C."/>
            <person name="Berriman M."/>
        </authorList>
    </citation>
    <scope>NUCLEOTIDE SEQUENCE</scope>
    <source>
        <strain evidence="2">IL3000</strain>
    </source>
</reference>
<dbReference type="VEuPathDB" id="TriTrypDB:TcIL3000_1_1750"/>
<dbReference type="EMBL" id="HE575314">
    <property type="protein sequence ID" value="CCC89407.1"/>
    <property type="molecule type" value="Genomic_DNA"/>
</dbReference>
<feature type="region of interest" description="Disordered" evidence="1">
    <location>
        <begin position="533"/>
        <end position="555"/>
    </location>
</feature>
<gene>
    <name evidence="2" type="ORF">TCIL3000_1_1750</name>
</gene>
<proteinExistence type="predicted"/>
<feature type="compositionally biased region" description="Basic and acidic residues" evidence="1">
    <location>
        <begin position="19"/>
        <end position="31"/>
    </location>
</feature>